<feature type="region of interest" description="Disordered" evidence="1">
    <location>
        <begin position="331"/>
        <end position="354"/>
    </location>
</feature>
<feature type="compositionally biased region" description="Polar residues" evidence="1">
    <location>
        <begin position="263"/>
        <end position="280"/>
    </location>
</feature>
<proteinExistence type="predicted"/>
<dbReference type="AlphaFoldDB" id="A0A6H5J3U4"/>
<evidence type="ECO:0000256" key="1">
    <source>
        <dbReference type="SAM" id="MobiDB-lite"/>
    </source>
</evidence>
<accession>A0A6H5J3U4</accession>
<feature type="region of interest" description="Disordered" evidence="1">
    <location>
        <begin position="32"/>
        <end position="52"/>
    </location>
</feature>
<name>A0A6H5J3U4_9HYME</name>
<protein>
    <submittedName>
        <fullName evidence="2">Uncharacterized protein</fullName>
    </submittedName>
</protein>
<sequence>MEEKKGKVFTRYVLHTLSLRLEHWKNARAALHPNDDGDDSPRVPRIHSNTWTASPSPMIDELFDTRGSSAATYLFENVLPEKKSALRRGGYSETTTTTTTTIGKFERGKMSKTICNRNAFSYARRTVTLPSAELCSIVLCTRGRIRRCARQVVETPPSPPRCWIGDADRRLIRCWRSARMQIQKKRRTETIFEESTCCVRIYVRKLQSSASHVATIYCKISSTAQSATAPQQQIHESFNTRRRERCRTVNAWDRQQARAHATSSACVNNRQQESLRQPAQSLREAAAKMLQSRSRAAAATAARGNRVGDAWRVHLRLAASGLNSVFRVLGPESSSSRRRRRNSSSSNGPLSNGSMLRKAGGASIGCSAPAALSLFLAKTLVYAREARATTLCFCATLQHALSAVVKFSRRHVTEARDANYNIINIYSVYNTCHRRRCRQYTIFAFASYTYMASVSLLVVSRTSDELCQLMMMNRGRTAADRESKFTFDDHLAIAVTRVARGIGSSSCGVQGAGRRDSSRAPYVKPLLCDYDLRYHLDRRLDRQPDNRHKFHHC</sequence>
<gene>
    <name evidence="2" type="ORF">TBRA_LOCUS15914</name>
</gene>
<feature type="region of interest" description="Disordered" evidence="1">
    <location>
        <begin position="263"/>
        <end position="288"/>
    </location>
</feature>
<evidence type="ECO:0000313" key="2">
    <source>
        <dbReference type="EMBL" id="CAB0044326.1"/>
    </source>
</evidence>
<organism evidence="2 3">
    <name type="scientific">Trichogramma brassicae</name>
    <dbReference type="NCBI Taxonomy" id="86971"/>
    <lineage>
        <taxon>Eukaryota</taxon>
        <taxon>Metazoa</taxon>
        <taxon>Ecdysozoa</taxon>
        <taxon>Arthropoda</taxon>
        <taxon>Hexapoda</taxon>
        <taxon>Insecta</taxon>
        <taxon>Pterygota</taxon>
        <taxon>Neoptera</taxon>
        <taxon>Endopterygota</taxon>
        <taxon>Hymenoptera</taxon>
        <taxon>Apocrita</taxon>
        <taxon>Proctotrupomorpha</taxon>
        <taxon>Chalcidoidea</taxon>
        <taxon>Trichogrammatidae</taxon>
        <taxon>Trichogramma</taxon>
    </lineage>
</organism>
<keyword evidence="3" id="KW-1185">Reference proteome</keyword>
<feature type="compositionally biased region" description="Basic and acidic residues" evidence="1">
    <location>
        <begin position="33"/>
        <end position="42"/>
    </location>
</feature>
<dbReference type="EMBL" id="CADCXV010001427">
    <property type="protein sequence ID" value="CAB0044326.1"/>
    <property type="molecule type" value="Genomic_DNA"/>
</dbReference>
<evidence type="ECO:0000313" key="3">
    <source>
        <dbReference type="Proteomes" id="UP000479190"/>
    </source>
</evidence>
<dbReference type="Proteomes" id="UP000479190">
    <property type="component" value="Unassembled WGS sequence"/>
</dbReference>
<reference evidence="2 3" key="1">
    <citation type="submission" date="2020-02" db="EMBL/GenBank/DDBJ databases">
        <authorList>
            <person name="Ferguson B K."/>
        </authorList>
    </citation>
    <scope>NUCLEOTIDE SEQUENCE [LARGE SCALE GENOMIC DNA]</scope>
</reference>